<sequence>MENCLRYLSFKAVLSSSSLCRKGMRVTKAIRCPNCFFARSQEFDLFTSPSFYGTKEEGKLSVDSLFTFSFNSSA</sequence>
<organism evidence="2">
    <name type="scientific">Raphanus sativus</name>
    <name type="common">Radish</name>
    <name type="synonym">Raphanus raphanistrum var. sativus</name>
    <dbReference type="NCBI Taxonomy" id="3726"/>
    <lineage>
        <taxon>Eukaryota</taxon>
        <taxon>Viridiplantae</taxon>
        <taxon>Streptophyta</taxon>
        <taxon>Embryophyta</taxon>
        <taxon>Tracheophyta</taxon>
        <taxon>Spermatophyta</taxon>
        <taxon>Magnoliopsida</taxon>
        <taxon>eudicotyledons</taxon>
        <taxon>Gunneridae</taxon>
        <taxon>Pentapetalae</taxon>
        <taxon>rosids</taxon>
        <taxon>malvids</taxon>
        <taxon>Brassicales</taxon>
        <taxon>Brassicaceae</taxon>
        <taxon>Brassiceae</taxon>
        <taxon>Raphanus</taxon>
    </lineage>
</organism>
<dbReference type="AlphaFoldDB" id="A0A650GAM2"/>
<protein>
    <submittedName>
        <fullName evidence="2">Uncharacterized protein</fullName>
    </submittedName>
</protein>
<dbReference type="EMBL" id="MN056360">
    <property type="protein sequence ID" value="QGW48282.1"/>
    <property type="molecule type" value="Genomic_DNA"/>
</dbReference>
<keyword evidence="2" id="KW-0496">Mitochondrion</keyword>
<gene>
    <name evidence="2" type="primary">orf74b</name>
</gene>
<reference evidence="2" key="1">
    <citation type="submission" date="2019-06" db="EMBL/GenBank/DDBJ databases">
        <title>Complete mitochondrial genome sequencing of NWB CMS and Normal type.</title>
        <authorList>
            <person name="Zhang L."/>
            <person name="Wang Q."/>
            <person name="Wang Y."/>
        </authorList>
    </citation>
    <scope>NUCLEOTIDE SEQUENCE</scope>
    <source>
        <strain evidence="1">YB-A</strain>
        <strain evidence="2">YB-B</strain>
    </source>
</reference>
<evidence type="ECO:0000313" key="1">
    <source>
        <dbReference type="EMBL" id="QGW48282.1"/>
    </source>
</evidence>
<dbReference type="EMBL" id="MN056359">
    <property type="protein sequence ID" value="QGW48504.1"/>
    <property type="molecule type" value="Genomic_DNA"/>
</dbReference>
<geneLocation type="mitochondrion" evidence="2"/>
<accession>A0A650GAM2</accession>
<proteinExistence type="predicted"/>
<name>A0A650GAM2_RAPSA</name>
<evidence type="ECO:0000313" key="2">
    <source>
        <dbReference type="EMBL" id="QGW48504.1"/>
    </source>
</evidence>